<dbReference type="Proteomes" id="UP000002675">
    <property type="component" value="Chromosome I"/>
</dbReference>
<comment type="similarity">
    <text evidence="2">Belongs to the skp family.</text>
</comment>
<evidence type="ECO:0000256" key="1">
    <source>
        <dbReference type="ARBA" id="ARBA00022729"/>
    </source>
</evidence>
<dbReference type="eggNOG" id="COG2825">
    <property type="taxonomic scope" value="Bacteria"/>
</dbReference>
<evidence type="ECO:0000313" key="6">
    <source>
        <dbReference type="Proteomes" id="UP000002675"/>
    </source>
</evidence>
<keyword evidence="2" id="KW-0143">Chaperone</keyword>
<accession>Q7MIG9</accession>
<sequence length="190" mass="21195">MTTKNSSLSQSAEPSKTEEMILNKMIKAAGVGLLVLSSSMFATAAEAAQKVAYINTAQVFQALPQREVVLQKMQEEFKDKAAELQAIQAEAKTKIEKLKRDGELLGQEEVEKLRIEIGQLDSKYKIKAQALEQASARREAEEKQKLFKVIQDAVKVVAEKEGYDMVIDITALQYGKPEYNISEKVIKSIK</sequence>
<feature type="signal peptide" evidence="4">
    <location>
        <begin position="1"/>
        <end position="44"/>
    </location>
</feature>
<dbReference type="EMBL" id="BA000037">
    <property type="protein sequence ID" value="BAC95312.1"/>
    <property type="molecule type" value="Genomic_DNA"/>
</dbReference>
<feature type="chain" id="PRO_5004291310" description="Chaperone protein skp" evidence="4">
    <location>
        <begin position="45"/>
        <end position="190"/>
    </location>
</feature>
<name>Q7MIG9_VIBVY</name>
<evidence type="ECO:0000256" key="3">
    <source>
        <dbReference type="SAM" id="Coils"/>
    </source>
</evidence>
<feature type="coiled-coil region" evidence="3">
    <location>
        <begin position="70"/>
        <end position="144"/>
    </location>
</feature>
<evidence type="ECO:0000313" key="5">
    <source>
        <dbReference type="EMBL" id="BAC95312.1"/>
    </source>
</evidence>
<dbReference type="GO" id="GO:0051082">
    <property type="term" value="F:unfolded protein binding"/>
    <property type="evidence" value="ECO:0007669"/>
    <property type="project" value="InterPro"/>
</dbReference>
<dbReference type="PANTHER" id="PTHR35089:SF1">
    <property type="entry name" value="CHAPERONE PROTEIN SKP"/>
    <property type="match status" value="1"/>
</dbReference>
<evidence type="ECO:0000256" key="2">
    <source>
        <dbReference type="PIRNR" id="PIRNR002094"/>
    </source>
</evidence>
<dbReference type="Pfam" id="PF03938">
    <property type="entry name" value="OmpH"/>
    <property type="match status" value="1"/>
</dbReference>
<dbReference type="AlphaFoldDB" id="Q7MIG9"/>
<dbReference type="PIRSF" id="PIRSF002094">
    <property type="entry name" value="OMP26_Skp"/>
    <property type="match status" value="1"/>
</dbReference>
<dbReference type="PANTHER" id="PTHR35089">
    <property type="entry name" value="CHAPERONE PROTEIN SKP"/>
    <property type="match status" value="1"/>
</dbReference>
<dbReference type="KEGG" id="vvy:VV2548"/>
<dbReference type="GO" id="GO:0050821">
    <property type="term" value="P:protein stabilization"/>
    <property type="evidence" value="ECO:0007669"/>
    <property type="project" value="TreeGrafter"/>
</dbReference>
<dbReference type="InterPro" id="IPR005632">
    <property type="entry name" value="Chaperone_Skp"/>
</dbReference>
<dbReference type="SMART" id="SM00935">
    <property type="entry name" value="OmpH"/>
    <property type="match status" value="1"/>
</dbReference>
<dbReference type="SUPFAM" id="SSF111384">
    <property type="entry name" value="OmpH-like"/>
    <property type="match status" value="1"/>
</dbReference>
<protein>
    <recommendedName>
        <fullName evidence="2">Chaperone protein skp</fullName>
    </recommendedName>
</protein>
<keyword evidence="2" id="KW-0574">Periplasm</keyword>
<keyword evidence="1 4" id="KW-0732">Signal</keyword>
<dbReference type="InterPro" id="IPR024930">
    <property type="entry name" value="Skp_dom_sf"/>
</dbReference>
<comment type="function">
    <text evidence="2">Molecular chaperone that interacts specifically with outer membrane proteins, thus maintaining the solubility of early folding intermediates during passage through the periplasm.</text>
</comment>
<evidence type="ECO:0000256" key="4">
    <source>
        <dbReference type="SAM" id="SignalP"/>
    </source>
</evidence>
<comment type="subunit">
    <text evidence="2">Homotrimer.</text>
</comment>
<dbReference type="HOGENOM" id="CLU_101388_2_1_6"/>
<gene>
    <name evidence="5" type="ordered locus">VV2548</name>
</gene>
<dbReference type="STRING" id="672.VV93_v1c22670"/>
<reference evidence="5 6" key="1">
    <citation type="journal article" date="2003" name="Genome Res.">
        <title>Comparative genome analysis of Vibrio vulnificus, a marine pathogen.</title>
        <authorList>
            <person name="Chen C.Y."/>
            <person name="Wu K.M."/>
            <person name="Chang Y.C."/>
            <person name="Chang C.H."/>
            <person name="Tsai H.C."/>
            <person name="Liao T.L."/>
            <person name="Liu Y.M."/>
            <person name="Chen H.J."/>
            <person name="Shen A.B."/>
            <person name="Li J.C."/>
            <person name="Su T.L."/>
            <person name="Shao C.P."/>
            <person name="Lee C.T."/>
            <person name="Hor L.I."/>
            <person name="Tsai S.F."/>
        </authorList>
    </citation>
    <scope>NUCLEOTIDE SEQUENCE [LARGE SCALE GENOMIC DNA]</scope>
    <source>
        <strain evidence="5 6">YJ016</strain>
    </source>
</reference>
<proteinExistence type="inferred from homology"/>
<keyword evidence="3" id="KW-0175">Coiled coil</keyword>
<organism evidence="5 6">
    <name type="scientific">Vibrio vulnificus (strain YJ016)</name>
    <dbReference type="NCBI Taxonomy" id="196600"/>
    <lineage>
        <taxon>Bacteria</taxon>
        <taxon>Pseudomonadati</taxon>
        <taxon>Pseudomonadota</taxon>
        <taxon>Gammaproteobacteria</taxon>
        <taxon>Vibrionales</taxon>
        <taxon>Vibrionaceae</taxon>
        <taxon>Vibrio</taxon>
    </lineage>
</organism>
<dbReference type="GO" id="GO:0042597">
    <property type="term" value="C:periplasmic space"/>
    <property type="evidence" value="ECO:0007669"/>
    <property type="project" value="UniProtKB-SubCell"/>
</dbReference>
<dbReference type="GO" id="GO:0005829">
    <property type="term" value="C:cytosol"/>
    <property type="evidence" value="ECO:0007669"/>
    <property type="project" value="TreeGrafter"/>
</dbReference>
<comment type="subcellular location">
    <subcellularLocation>
        <location evidence="2">Periplasm</location>
    </subcellularLocation>
</comment>
<dbReference type="Gene3D" id="3.30.910.20">
    <property type="entry name" value="Skp domain"/>
    <property type="match status" value="1"/>
</dbReference>